<feature type="compositionally biased region" description="Polar residues" evidence="1">
    <location>
        <begin position="281"/>
        <end position="317"/>
    </location>
</feature>
<feature type="compositionally biased region" description="Basic and acidic residues" evidence="1">
    <location>
        <begin position="1084"/>
        <end position="1098"/>
    </location>
</feature>
<evidence type="ECO:0000259" key="2">
    <source>
        <dbReference type="PROSITE" id="PS00028"/>
    </source>
</evidence>
<feature type="compositionally biased region" description="Polar residues" evidence="1">
    <location>
        <begin position="610"/>
        <end position="620"/>
    </location>
</feature>
<feature type="region of interest" description="Disordered" evidence="1">
    <location>
        <begin position="1"/>
        <end position="93"/>
    </location>
</feature>
<feature type="region of interest" description="Disordered" evidence="1">
    <location>
        <begin position="224"/>
        <end position="317"/>
    </location>
</feature>
<feature type="compositionally biased region" description="Low complexity" evidence="1">
    <location>
        <begin position="1074"/>
        <end position="1083"/>
    </location>
</feature>
<feature type="compositionally biased region" description="Polar residues" evidence="1">
    <location>
        <begin position="440"/>
        <end position="451"/>
    </location>
</feature>
<feature type="domain" description="C2H2-type" evidence="2">
    <location>
        <begin position="1240"/>
        <end position="1264"/>
    </location>
</feature>
<feature type="compositionally biased region" description="Polar residues" evidence="1">
    <location>
        <begin position="1167"/>
        <end position="1181"/>
    </location>
</feature>
<feature type="compositionally biased region" description="Low complexity" evidence="1">
    <location>
        <begin position="407"/>
        <end position="426"/>
    </location>
</feature>
<feature type="compositionally biased region" description="Low complexity" evidence="1">
    <location>
        <begin position="259"/>
        <end position="280"/>
    </location>
</feature>
<accession>A0A0D2FV18</accession>
<organism evidence="3 4">
    <name type="scientific">Phialophora macrospora</name>
    <dbReference type="NCBI Taxonomy" id="1851006"/>
    <lineage>
        <taxon>Eukaryota</taxon>
        <taxon>Fungi</taxon>
        <taxon>Dikarya</taxon>
        <taxon>Ascomycota</taxon>
        <taxon>Pezizomycotina</taxon>
        <taxon>Eurotiomycetes</taxon>
        <taxon>Chaetothyriomycetidae</taxon>
        <taxon>Chaetothyriales</taxon>
        <taxon>Herpotrichiellaceae</taxon>
        <taxon>Phialophora</taxon>
    </lineage>
</organism>
<dbReference type="Proteomes" id="UP000054266">
    <property type="component" value="Unassembled WGS sequence"/>
</dbReference>
<gene>
    <name evidence="3" type="ORF">PV04_08858</name>
</gene>
<reference evidence="3 4" key="1">
    <citation type="submission" date="2015-01" db="EMBL/GenBank/DDBJ databases">
        <title>The Genome Sequence of Capronia semiimmersa CBS27337.</title>
        <authorList>
            <consortium name="The Broad Institute Genomics Platform"/>
            <person name="Cuomo C."/>
            <person name="de Hoog S."/>
            <person name="Gorbushina A."/>
            <person name="Stielow B."/>
            <person name="Teixiera M."/>
            <person name="Abouelleil A."/>
            <person name="Chapman S.B."/>
            <person name="Priest M."/>
            <person name="Young S.K."/>
            <person name="Wortman J."/>
            <person name="Nusbaum C."/>
            <person name="Birren B."/>
        </authorList>
    </citation>
    <scope>NUCLEOTIDE SEQUENCE [LARGE SCALE GENOMIC DNA]</scope>
    <source>
        <strain evidence="3 4">CBS 27337</strain>
    </source>
</reference>
<feature type="region of interest" description="Disordered" evidence="1">
    <location>
        <begin position="592"/>
        <end position="639"/>
    </location>
</feature>
<feature type="region of interest" description="Disordered" evidence="1">
    <location>
        <begin position="361"/>
        <end position="455"/>
    </location>
</feature>
<feature type="compositionally biased region" description="Polar residues" evidence="1">
    <location>
        <begin position="56"/>
        <end position="93"/>
    </location>
</feature>
<feature type="region of interest" description="Disordered" evidence="1">
    <location>
        <begin position="728"/>
        <end position="753"/>
    </location>
</feature>
<feature type="compositionally biased region" description="Polar residues" evidence="1">
    <location>
        <begin position="524"/>
        <end position="534"/>
    </location>
</feature>
<keyword evidence="4" id="KW-1185">Reference proteome</keyword>
<feature type="compositionally biased region" description="Basic and acidic residues" evidence="1">
    <location>
        <begin position="1045"/>
        <end position="1058"/>
    </location>
</feature>
<feature type="region of interest" description="Disordered" evidence="1">
    <location>
        <begin position="139"/>
        <end position="201"/>
    </location>
</feature>
<dbReference type="STRING" id="5601.A0A0D2FV18"/>
<protein>
    <recommendedName>
        <fullName evidence="2">C2H2-type domain-containing protein</fullName>
    </recommendedName>
</protein>
<evidence type="ECO:0000313" key="4">
    <source>
        <dbReference type="Proteomes" id="UP000054266"/>
    </source>
</evidence>
<feature type="compositionally biased region" description="Basic and acidic residues" evidence="1">
    <location>
        <begin position="361"/>
        <end position="391"/>
    </location>
</feature>
<feature type="compositionally biased region" description="Polar residues" evidence="1">
    <location>
        <begin position="172"/>
        <end position="183"/>
    </location>
</feature>
<feature type="compositionally biased region" description="Low complexity" evidence="1">
    <location>
        <begin position="593"/>
        <end position="609"/>
    </location>
</feature>
<evidence type="ECO:0000256" key="1">
    <source>
        <dbReference type="SAM" id="MobiDB-lite"/>
    </source>
</evidence>
<feature type="compositionally biased region" description="Polar residues" evidence="1">
    <location>
        <begin position="224"/>
        <end position="253"/>
    </location>
</feature>
<feature type="compositionally biased region" description="Low complexity" evidence="1">
    <location>
        <begin position="184"/>
        <end position="201"/>
    </location>
</feature>
<proteinExistence type="predicted"/>
<sequence length="1495" mass="163058">MSYPPLLNYGNHYDSNQDQRNQNNSYNISRNPYAKQASYPGDIGHSRYGSSGYDGQAQSQRQDYSSGPRQRSTYGNDCSNDMTTQRQSQEDWTQVSNYATQAAAGNSGHNYYSSSASSSQNTQGLNNLAYASGLDDAGLQRHGQHVQRSNAVSGSGYSTSSGSHMLDRAQWSAATPSTLGHNPTSSNYSYQNDSSSSQTQSNSLSAAAAALAGAVNARFSQATRAMGGNSSNSPVLESSTSMQPPVSNRSASPSYPPHSATTRPQRRQSQSPSQSSQRASNVGTYQHRAQSTTPGQHGQASSQNPPSRGSQNNAQPVNTISNLITPSVNEPFQNEYLRAGEPQAMPSYVDPTQVFNPYAKEHERRRREAAAQAEAEARNKAEEEAAAKRNVEQAATTAAEKKKDQQKAAMARKAQSSQQQKQPTTANNTHAPRNEPAGIISSQSDQASTDVTADEPSMAAELKAMMEKMKEFRSKDPGLFQKLWDDMRKPVSGPSSAVPLESPSPQMVLQQTVPPAGTQAYVQSGQQHQTTPESMTAMPSGLKRSQESDAPADIPRPVRMNGYKVTVLNNPENLPDLGRFPAERRFRLRYSKPPSESAAQPATAQPAVANQSPTVSNQETPAPPPRPQAGATPEPPAGEIRPLIQALPTKGPASGTIWPEDKRKALADAAIVALKAVPENASISITPTDIHGMLEQNPSYIDLCELLEKKGLKFHRGQFARQLLNNVPYLNGPSSKPLPTRSSPPQKRNAGPSIPVQAIMVPPTVATISTGAPDNPGNIRFQAVNGGVTNTVVKSEKSFFPPKLPSGVALQVPRPRQSRLHPLARPEPPPGSKEAMARKRDFSELVDLTALSDNEDYVMSKKQARVDSPSPELIDPFQQFQESQVLTNAQRPQAMGQHPAGPPRPMQNGMLEEPLRFDPTQPPYPQSYAPLPHYPAAQPGRLLQAPSPTPAQQRPFKCLAKPINKLEALRKTSYDAKTVARDLLIAVGRHPTERQLNAHLAGLLGKYIEIDSDLSTFEWDAIDPGGPPVPQVPYVDIPTGPPRLEWARGGRPKLEAKTEAYPARLPDSDRRQLPAPAAGGERAPPARREEKPGLDKARPQKSPVQVNTDLGPSHIVRRGPGRPPREPNRTPNSTPNSVVHEKRKPRSVVSLDERLASEHKRSRRTASSRLTPTVTPSTNSAKRMEVHRTHASGKRVGRPPKSQNMHPASGALERAVTQISQMGVSVPPKPISATNPVFRCRWKGCQAHLHNLETLRNHVSKVHHPTSEELKNQNGYVCWWRKCKLLVEDEDGKLGPSQIFDRRGDWLEHVKESHLKEVAQKLGDGPSLKHIGKQINKQASFPFDVTEFSFNPASLVPPTPPSSSPVSVARTSSHTDPQTILQDRTRFLSDSEGRLTTPDVANPSIQDDLQQDTMRLLNAMHKNSEEQALKAFIKTHRQEKSNPRAVAEETLKAMAARKAKIGAGIDRGGCILVNEERRATLIQNPGIQRVVEGDY</sequence>
<feature type="region of interest" description="Disordered" evidence="1">
    <location>
        <begin position="1043"/>
        <end position="1207"/>
    </location>
</feature>
<dbReference type="EMBL" id="KN846961">
    <property type="protein sequence ID" value="KIW63889.1"/>
    <property type="molecule type" value="Genomic_DNA"/>
</dbReference>
<feature type="region of interest" description="Disordered" evidence="1">
    <location>
        <begin position="524"/>
        <end position="558"/>
    </location>
</feature>
<feature type="compositionally biased region" description="Low complexity" evidence="1">
    <location>
        <begin position="153"/>
        <end position="163"/>
    </location>
</feature>
<feature type="compositionally biased region" description="Low complexity" evidence="1">
    <location>
        <begin position="13"/>
        <end position="27"/>
    </location>
</feature>
<name>A0A0D2FV18_9EURO</name>
<feature type="compositionally biased region" description="Basic residues" evidence="1">
    <location>
        <begin position="1189"/>
        <end position="1198"/>
    </location>
</feature>
<dbReference type="PROSITE" id="PS00028">
    <property type="entry name" value="ZINC_FINGER_C2H2_1"/>
    <property type="match status" value="1"/>
</dbReference>
<dbReference type="HOGENOM" id="CLU_004655_0_0_1"/>
<feature type="region of interest" description="Disordered" evidence="1">
    <location>
        <begin position="1356"/>
        <end position="1377"/>
    </location>
</feature>
<evidence type="ECO:0000313" key="3">
    <source>
        <dbReference type="EMBL" id="KIW63889.1"/>
    </source>
</evidence>
<feature type="region of interest" description="Disordered" evidence="1">
    <location>
        <begin position="816"/>
        <end position="839"/>
    </location>
</feature>
<dbReference type="InterPro" id="IPR013087">
    <property type="entry name" value="Znf_C2H2_type"/>
</dbReference>